<gene>
    <name evidence="2" type="ORF">SAMN04489732_111210</name>
</gene>
<evidence type="ECO:0000313" key="2">
    <source>
        <dbReference type="EMBL" id="SEP47783.1"/>
    </source>
</evidence>
<feature type="transmembrane region" description="Helical" evidence="1">
    <location>
        <begin position="401"/>
        <end position="423"/>
    </location>
</feature>
<name>A0A1H8Y722_9PSEU</name>
<evidence type="ECO:0000256" key="1">
    <source>
        <dbReference type="SAM" id="Phobius"/>
    </source>
</evidence>
<dbReference type="Pfam" id="PF03929">
    <property type="entry name" value="PepSY_TM"/>
    <property type="match status" value="1"/>
</dbReference>
<proteinExistence type="predicted"/>
<dbReference type="EMBL" id="FOEF01000011">
    <property type="protein sequence ID" value="SEP47783.1"/>
    <property type="molecule type" value="Genomic_DNA"/>
</dbReference>
<protein>
    <submittedName>
        <fullName evidence="2">Uncharacterized iron-regulated membrane protein</fullName>
    </submittedName>
</protein>
<organism evidence="2 3">
    <name type="scientific">Amycolatopsis saalfeldensis</name>
    <dbReference type="NCBI Taxonomy" id="394193"/>
    <lineage>
        <taxon>Bacteria</taxon>
        <taxon>Bacillati</taxon>
        <taxon>Actinomycetota</taxon>
        <taxon>Actinomycetes</taxon>
        <taxon>Pseudonocardiales</taxon>
        <taxon>Pseudonocardiaceae</taxon>
        <taxon>Amycolatopsis</taxon>
    </lineage>
</organism>
<sequence length="436" mass="47428">MKARLTSPPSKIEGATISTEELARTEPVRAARKGSFRRWLRRKPVRRALVLTHRWTSLVLGLFLVLETTSGAVLLFHPEYYRATHGGFYRHTGSAHPIGFQQARDIVAAAHPEFSPAWVSADGGILAVGDADYAQAYAVDPGTGRINGQAPVEDGVMGFLVNLHDCGLTCANDPGYVSWLAAPVPSVGFDWPPGTSWGQLILVVLGLLMVLLAVTGVVVWWPGFRRFSHSFRVRTGKGRFARDYDLHNVIGIVTVPFVLMWGVTGAAFYLPQAKDAWLAITGGAPADPAKYSFTANPAAPGTPEIGIDRAAAAALAVTPGEVRYLITSKNGYYQVSVASPGYQPYGARAFFGGDHTVYVDSHDATHVSDVDAKPQPGANTFYENVFEPAHFGWLVGPWWRIVWFVLGLAPLALMLTGLSTWLFRSGSKRRRRKAKA</sequence>
<feature type="transmembrane region" description="Helical" evidence="1">
    <location>
        <begin position="48"/>
        <end position="66"/>
    </location>
</feature>
<reference evidence="2 3" key="1">
    <citation type="submission" date="2016-10" db="EMBL/GenBank/DDBJ databases">
        <authorList>
            <person name="de Groot N.N."/>
        </authorList>
    </citation>
    <scope>NUCLEOTIDE SEQUENCE [LARGE SCALE GENOMIC DNA]</scope>
    <source>
        <strain evidence="2 3">DSM 44993</strain>
    </source>
</reference>
<evidence type="ECO:0000313" key="3">
    <source>
        <dbReference type="Proteomes" id="UP000198582"/>
    </source>
</evidence>
<keyword evidence="1" id="KW-0812">Transmembrane</keyword>
<feature type="transmembrane region" description="Helical" evidence="1">
    <location>
        <begin position="245"/>
        <end position="270"/>
    </location>
</feature>
<dbReference type="AlphaFoldDB" id="A0A1H8Y722"/>
<keyword evidence="3" id="KW-1185">Reference proteome</keyword>
<dbReference type="PANTHER" id="PTHR34219">
    <property type="entry name" value="IRON-REGULATED INNER MEMBRANE PROTEIN-RELATED"/>
    <property type="match status" value="1"/>
</dbReference>
<feature type="transmembrane region" description="Helical" evidence="1">
    <location>
        <begin position="200"/>
        <end position="224"/>
    </location>
</feature>
<dbReference type="RefSeq" id="WP_177231529.1">
    <property type="nucleotide sequence ID" value="NZ_FOEF01000011.1"/>
</dbReference>
<dbReference type="Proteomes" id="UP000198582">
    <property type="component" value="Unassembled WGS sequence"/>
</dbReference>
<keyword evidence="1" id="KW-1133">Transmembrane helix</keyword>
<dbReference type="STRING" id="394193.SAMN04489732_111210"/>
<keyword evidence="1" id="KW-0472">Membrane</keyword>
<dbReference type="InterPro" id="IPR005625">
    <property type="entry name" value="PepSY-ass_TM"/>
</dbReference>
<accession>A0A1H8Y722</accession>